<dbReference type="EMBL" id="JAGRRH010000022">
    <property type="protein sequence ID" value="KAG7345737.1"/>
    <property type="molecule type" value="Genomic_DNA"/>
</dbReference>
<evidence type="ECO:0000313" key="3">
    <source>
        <dbReference type="Proteomes" id="UP000693970"/>
    </source>
</evidence>
<dbReference type="AlphaFoldDB" id="A0A9K3KL63"/>
<gene>
    <name evidence="2" type="ORF">IV203_033268</name>
</gene>
<sequence length="113" mass="12591">MIMRFFVLVATSFLAADAFSPASQRPFATTLQMTSETHINRDYTAGSGMNDDSIPVLIKNLNKDNFKESLEMLEPLLMNECVGEECELFMGQLNEKATEIGMKVPDGYAPSHH</sequence>
<organism evidence="2 3">
    <name type="scientific">Nitzschia inconspicua</name>
    <dbReference type="NCBI Taxonomy" id="303405"/>
    <lineage>
        <taxon>Eukaryota</taxon>
        <taxon>Sar</taxon>
        <taxon>Stramenopiles</taxon>
        <taxon>Ochrophyta</taxon>
        <taxon>Bacillariophyta</taxon>
        <taxon>Bacillariophyceae</taxon>
        <taxon>Bacillariophycidae</taxon>
        <taxon>Bacillariales</taxon>
        <taxon>Bacillariaceae</taxon>
        <taxon>Nitzschia</taxon>
    </lineage>
</organism>
<evidence type="ECO:0000256" key="1">
    <source>
        <dbReference type="SAM" id="SignalP"/>
    </source>
</evidence>
<reference evidence="2" key="1">
    <citation type="journal article" date="2021" name="Sci. Rep.">
        <title>Diploid genomic architecture of Nitzschia inconspicua, an elite biomass production diatom.</title>
        <authorList>
            <person name="Oliver A."/>
            <person name="Podell S."/>
            <person name="Pinowska A."/>
            <person name="Traller J.C."/>
            <person name="Smith S.R."/>
            <person name="McClure R."/>
            <person name="Beliaev A."/>
            <person name="Bohutskyi P."/>
            <person name="Hill E.A."/>
            <person name="Rabines A."/>
            <person name="Zheng H."/>
            <person name="Allen L.Z."/>
            <person name="Kuo A."/>
            <person name="Grigoriev I.V."/>
            <person name="Allen A.E."/>
            <person name="Hazlebeck D."/>
            <person name="Allen E.E."/>
        </authorList>
    </citation>
    <scope>NUCLEOTIDE SEQUENCE</scope>
    <source>
        <strain evidence="2">Hildebrandi</strain>
    </source>
</reference>
<proteinExistence type="predicted"/>
<keyword evidence="3" id="KW-1185">Reference proteome</keyword>
<keyword evidence="1" id="KW-0732">Signal</keyword>
<evidence type="ECO:0000313" key="2">
    <source>
        <dbReference type="EMBL" id="KAG7345737.1"/>
    </source>
</evidence>
<dbReference type="Proteomes" id="UP000693970">
    <property type="component" value="Unassembled WGS sequence"/>
</dbReference>
<protein>
    <submittedName>
        <fullName evidence="2">Uncharacterized protein</fullName>
    </submittedName>
</protein>
<comment type="caution">
    <text evidence="2">The sequence shown here is derived from an EMBL/GenBank/DDBJ whole genome shotgun (WGS) entry which is preliminary data.</text>
</comment>
<name>A0A9K3KL63_9STRA</name>
<accession>A0A9K3KL63</accession>
<reference evidence="2" key="2">
    <citation type="submission" date="2021-04" db="EMBL/GenBank/DDBJ databases">
        <authorList>
            <person name="Podell S."/>
        </authorList>
    </citation>
    <scope>NUCLEOTIDE SEQUENCE</scope>
    <source>
        <strain evidence="2">Hildebrandi</strain>
    </source>
</reference>
<feature type="chain" id="PRO_5039945040" evidence="1">
    <location>
        <begin position="19"/>
        <end position="113"/>
    </location>
</feature>
<feature type="signal peptide" evidence="1">
    <location>
        <begin position="1"/>
        <end position="18"/>
    </location>
</feature>